<feature type="domain" description="Transposase IS200-like" evidence="1">
    <location>
        <begin position="9"/>
        <end position="123"/>
    </location>
</feature>
<sequence length="279" mass="32536">MARPLRIQYEGAFYHITARGNEKKDIFTNDVDRNRFIKILESVAEKYRWIVHAYCLMGNHYHLVIETPLKNLSAGMRQLNGVYTQSFNKKHGRIGHLFQGRFKAYLIEKESYLLEVCRYIVLNPVRAGIVHDPLEWEYSSYRKTFEDRKRYIYLYPDLILSFFSNSLADAQKGYMTYVREGIGKESPFKEAHGGFILGGEKFVKSVMEKNKIIDCEEIAKREKYVSKLNLKDIFTGKERDEGIAIAINRWRYSLEDVGKFVGLHYSCVGKIAKKAKNNA</sequence>
<reference evidence="2" key="1">
    <citation type="journal article" date="2015" name="Nature">
        <title>Complex archaea that bridge the gap between prokaryotes and eukaryotes.</title>
        <authorList>
            <person name="Spang A."/>
            <person name="Saw J.H."/>
            <person name="Jorgensen S.L."/>
            <person name="Zaremba-Niedzwiedzka K."/>
            <person name="Martijn J."/>
            <person name="Lind A.E."/>
            <person name="van Eijk R."/>
            <person name="Schleper C."/>
            <person name="Guy L."/>
            <person name="Ettema T.J."/>
        </authorList>
    </citation>
    <scope>NUCLEOTIDE SEQUENCE</scope>
</reference>
<organism evidence="2">
    <name type="scientific">marine sediment metagenome</name>
    <dbReference type="NCBI Taxonomy" id="412755"/>
    <lineage>
        <taxon>unclassified sequences</taxon>
        <taxon>metagenomes</taxon>
        <taxon>ecological metagenomes</taxon>
    </lineage>
</organism>
<dbReference type="NCBIfam" id="NF047646">
    <property type="entry name" value="REP_Tyr_transpos"/>
    <property type="match status" value="1"/>
</dbReference>
<accession>A0A0F9T7C1</accession>
<evidence type="ECO:0000313" key="2">
    <source>
        <dbReference type="EMBL" id="KKN44871.1"/>
    </source>
</evidence>
<dbReference type="GO" id="GO:0006313">
    <property type="term" value="P:DNA transposition"/>
    <property type="evidence" value="ECO:0007669"/>
    <property type="project" value="InterPro"/>
</dbReference>
<dbReference type="InterPro" id="IPR002686">
    <property type="entry name" value="Transposase_17"/>
</dbReference>
<dbReference type="AlphaFoldDB" id="A0A0F9T7C1"/>
<protein>
    <recommendedName>
        <fullName evidence="1">Transposase IS200-like domain-containing protein</fullName>
    </recommendedName>
</protein>
<dbReference type="EMBL" id="LAZR01001423">
    <property type="protein sequence ID" value="KKN44871.1"/>
    <property type="molecule type" value="Genomic_DNA"/>
</dbReference>
<gene>
    <name evidence="2" type="ORF">LCGC14_0688770</name>
</gene>
<dbReference type="GO" id="GO:0003677">
    <property type="term" value="F:DNA binding"/>
    <property type="evidence" value="ECO:0007669"/>
    <property type="project" value="InterPro"/>
</dbReference>
<dbReference type="Pfam" id="PF01797">
    <property type="entry name" value="Y1_Tnp"/>
    <property type="match status" value="1"/>
</dbReference>
<dbReference type="Gene3D" id="3.30.70.1290">
    <property type="entry name" value="Transposase IS200-like"/>
    <property type="match status" value="1"/>
</dbReference>
<name>A0A0F9T7C1_9ZZZZ</name>
<dbReference type="PANTHER" id="PTHR34322">
    <property type="entry name" value="TRANSPOSASE, Y1_TNP DOMAIN-CONTAINING"/>
    <property type="match status" value="1"/>
</dbReference>
<proteinExistence type="predicted"/>
<dbReference type="PANTHER" id="PTHR34322:SF2">
    <property type="entry name" value="TRANSPOSASE IS200-LIKE DOMAIN-CONTAINING PROTEIN"/>
    <property type="match status" value="1"/>
</dbReference>
<comment type="caution">
    <text evidence="2">The sequence shown here is derived from an EMBL/GenBank/DDBJ whole genome shotgun (WGS) entry which is preliminary data.</text>
</comment>
<dbReference type="SMART" id="SM01321">
    <property type="entry name" value="Y1_Tnp"/>
    <property type="match status" value="1"/>
</dbReference>
<dbReference type="InterPro" id="IPR036515">
    <property type="entry name" value="Transposase_17_sf"/>
</dbReference>
<evidence type="ECO:0000259" key="1">
    <source>
        <dbReference type="SMART" id="SM01321"/>
    </source>
</evidence>
<dbReference type="SUPFAM" id="SSF143422">
    <property type="entry name" value="Transposase IS200-like"/>
    <property type="match status" value="1"/>
</dbReference>
<dbReference type="GO" id="GO:0004803">
    <property type="term" value="F:transposase activity"/>
    <property type="evidence" value="ECO:0007669"/>
    <property type="project" value="InterPro"/>
</dbReference>